<dbReference type="STRING" id="1641875.XM53_05675"/>
<keyword evidence="2" id="KW-1185">Reference proteome</keyword>
<protein>
    <submittedName>
        <fullName evidence="1">Uncharacterized protein</fullName>
    </submittedName>
</protein>
<organism evidence="1 2">
    <name type="scientific">Roseovarius atlanticus</name>
    <dbReference type="NCBI Taxonomy" id="1641875"/>
    <lineage>
        <taxon>Bacteria</taxon>
        <taxon>Pseudomonadati</taxon>
        <taxon>Pseudomonadota</taxon>
        <taxon>Alphaproteobacteria</taxon>
        <taxon>Rhodobacterales</taxon>
        <taxon>Roseobacteraceae</taxon>
        <taxon>Roseovarius</taxon>
    </lineage>
</organism>
<name>A0A0T5NYP3_9RHOB</name>
<dbReference type="Proteomes" id="UP000051295">
    <property type="component" value="Unassembled WGS sequence"/>
</dbReference>
<dbReference type="PATRIC" id="fig|1641875.4.peg.3161"/>
<reference evidence="1 2" key="1">
    <citation type="submission" date="2015-04" db="EMBL/GenBank/DDBJ databases">
        <title>The draft genome sequence of Roseovarius sp.R12b.</title>
        <authorList>
            <person name="Li G."/>
            <person name="Lai Q."/>
            <person name="Shao Z."/>
            <person name="Yan P."/>
        </authorList>
    </citation>
    <scope>NUCLEOTIDE SEQUENCE [LARGE SCALE GENOMIC DNA]</scope>
    <source>
        <strain evidence="1 2">R12B</strain>
    </source>
</reference>
<accession>A0A0T5NYP3</accession>
<comment type="caution">
    <text evidence="1">The sequence shown here is derived from an EMBL/GenBank/DDBJ whole genome shotgun (WGS) entry which is preliminary data.</text>
</comment>
<dbReference type="AlphaFoldDB" id="A0A0T5NYP3"/>
<dbReference type="RefSeq" id="WP_057791135.1">
    <property type="nucleotide sequence ID" value="NZ_LAXJ01000003.1"/>
</dbReference>
<gene>
    <name evidence="1" type="ORF">XM53_05675</name>
</gene>
<evidence type="ECO:0000313" key="1">
    <source>
        <dbReference type="EMBL" id="KRS14025.1"/>
    </source>
</evidence>
<sequence>MRKTLAALAVGLVALGGKGHAQDVGPCDWRSGAEGLIEPWEDYTRTFSDGKVRIALLDRIEPGASPLHILILSPPYDELGARQCRILSVEGTRGFADVDFGSLEADYDPSIGLIFELAVRVMGPVEAEGRALRFTLNQASGAIEASLR</sequence>
<evidence type="ECO:0000313" key="2">
    <source>
        <dbReference type="Proteomes" id="UP000051295"/>
    </source>
</evidence>
<dbReference type="EMBL" id="LAXJ01000003">
    <property type="protein sequence ID" value="KRS14025.1"/>
    <property type="molecule type" value="Genomic_DNA"/>
</dbReference>
<proteinExistence type="predicted"/>
<dbReference type="OrthoDB" id="7862810at2"/>